<keyword evidence="2" id="KW-1185">Reference proteome</keyword>
<sequence length="143" mass="16510">MSGAARVLKYMWHRLNKKGSKFNHKVAEQLIQDTVNYDLQQPYGDQLRRATTVEEVDTPHESKHIIDGHVYVDPMHAKFKLRNEKDKRITTAHYYYPEPLGGRHVWYSKESLNGGASSSAYWVYEGPVDQASSSRKGKEKSKK</sequence>
<dbReference type="OrthoDB" id="4392418at2759"/>
<dbReference type="AlphaFoldDB" id="E9E3R7"/>
<gene>
    <name evidence="1" type="ORF">MAC_04511</name>
</gene>
<evidence type="ECO:0000313" key="1">
    <source>
        <dbReference type="EMBL" id="EFY89492.1"/>
    </source>
</evidence>
<dbReference type="GeneID" id="19248822"/>
<reference evidence="1 2" key="1">
    <citation type="journal article" date="2011" name="PLoS Genet.">
        <title>Genome sequencing and comparative transcriptomics of the model entomopathogenic fungi Metarhizium anisopliae and M. acridum.</title>
        <authorList>
            <person name="Gao Q."/>
            <person name="Jin K."/>
            <person name="Ying S.H."/>
            <person name="Zhang Y."/>
            <person name="Xiao G."/>
            <person name="Shang Y."/>
            <person name="Duan Z."/>
            <person name="Hu X."/>
            <person name="Xie X.Q."/>
            <person name="Zhou G."/>
            <person name="Peng G."/>
            <person name="Luo Z."/>
            <person name="Huang W."/>
            <person name="Wang B."/>
            <person name="Fang W."/>
            <person name="Wang S."/>
            <person name="Zhong Y."/>
            <person name="Ma L.J."/>
            <person name="St Leger R.J."/>
            <person name="Zhao G.P."/>
            <person name="Pei Y."/>
            <person name="Feng M.G."/>
            <person name="Xia Y."/>
            <person name="Wang C."/>
        </authorList>
    </citation>
    <scope>NUCLEOTIDE SEQUENCE [LARGE SCALE GENOMIC DNA]</scope>
    <source>
        <strain evidence="1 2">CQMa 102</strain>
    </source>
</reference>
<name>E9E3R7_METAQ</name>
<dbReference type="OMA" id="RITSAHY"/>
<dbReference type="HOGENOM" id="CLU_1806626_0_0_1"/>
<protein>
    <submittedName>
        <fullName evidence="1">Uncharacterized protein</fullName>
    </submittedName>
</protein>
<dbReference type="EMBL" id="GL698499">
    <property type="protein sequence ID" value="EFY89492.1"/>
    <property type="molecule type" value="Genomic_DNA"/>
</dbReference>
<proteinExistence type="predicted"/>
<accession>E9E3R7</accession>
<dbReference type="InParanoid" id="E9E3R7"/>
<evidence type="ECO:0000313" key="2">
    <source>
        <dbReference type="Proteomes" id="UP000002499"/>
    </source>
</evidence>
<dbReference type="RefSeq" id="XP_007810851.1">
    <property type="nucleotide sequence ID" value="XM_007812660.1"/>
</dbReference>
<dbReference type="KEGG" id="maw:19248822"/>
<dbReference type="Proteomes" id="UP000002499">
    <property type="component" value="Unassembled WGS sequence"/>
</dbReference>
<organism evidence="2">
    <name type="scientific">Metarhizium acridum (strain CQMa 102)</name>
    <dbReference type="NCBI Taxonomy" id="655827"/>
    <lineage>
        <taxon>Eukaryota</taxon>
        <taxon>Fungi</taxon>
        <taxon>Dikarya</taxon>
        <taxon>Ascomycota</taxon>
        <taxon>Pezizomycotina</taxon>
        <taxon>Sordariomycetes</taxon>
        <taxon>Hypocreomycetidae</taxon>
        <taxon>Hypocreales</taxon>
        <taxon>Clavicipitaceae</taxon>
        <taxon>Metarhizium</taxon>
    </lineage>
</organism>